<dbReference type="eggNOG" id="ENOG502RTCH">
    <property type="taxonomic scope" value="Eukaryota"/>
</dbReference>
<keyword evidence="2" id="KW-1185">Reference proteome</keyword>
<reference evidence="1 2" key="1">
    <citation type="journal article" date="2011" name="Science">
        <title>The ecoresponsive genome of Daphnia pulex.</title>
        <authorList>
            <person name="Colbourne J.K."/>
            <person name="Pfrender M.E."/>
            <person name="Gilbert D."/>
            <person name="Thomas W.K."/>
            <person name="Tucker A."/>
            <person name="Oakley T.H."/>
            <person name="Tokishita S."/>
            <person name="Aerts A."/>
            <person name="Arnold G.J."/>
            <person name="Basu M.K."/>
            <person name="Bauer D.J."/>
            <person name="Caceres C.E."/>
            <person name="Carmel L."/>
            <person name="Casola C."/>
            <person name="Choi J.H."/>
            <person name="Detter J.C."/>
            <person name="Dong Q."/>
            <person name="Dusheyko S."/>
            <person name="Eads B.D."/>
            <person name="Frohlich T."/>
            <person name="Geiler-Samerotte K.A."/>
            <person name="Gerlach D."/>
            <person name="Hatcher P."/>
            <person name="Jogdeo S."/>
            <person name="Krijgsveld J."/>
            <person name="Kriventseva E.V."/>
            <person name="Kultz D."/>
            <person name="Laforsch C."/>
            <person name="Lindquist E."/>
            <person name="Lopez J."/>
            <person name="Manak J.R."/>
            <person name="Muller J."/>
            <person name="Pangilinan J."/>
            <person name="Patwardhan R.P."/>
            <person name="Pitluck S."/>
            <person name="Pritham E.J."/>
            <person name="Rechtsteiner A."/>
            <person name="Rho M."/>
            <person name="Rogozin I.B."/>
            <person name="Sakarya O."/>
            <person name="Salamov A."/>
            <person name="Schaack S."/>
            <person name="Shapiro H."/>
            <person name="Shiga Y."/>
            <person name="Skalitzky C."/>
            <person name="Smith Z."/>
            <person name="Souvorov A."/>
            <person name="Sung W."/>
            <person name="Tang Z."/>
            <person name="Tsuchiya D."/>
            <person name="Tu H."/>
            <person name="Vos H."/>
            <person name="Wang M."/>
            <person name="Wolf Y.I."/>
            <person name="Yamagata H."/>
            <person name="Yamada T."/>
            <person name="Ye Y."/>
            <person name="Shaw J.R."/>
            <person name="Andrews J."/>
            <person name="Crease T.J."/>
            <person name="Tang H."/>
            <person name="Lucas S.M."/>
            <person name="Robertson H.M."/>
            <person name="Bork P."/>
            <person name="Koonin E.V."/>
            <person name="Zdobnov E.M."/>
            <person name="Grigoriev I.V."/>
            <person name="Lynch M."/>
            <person name="Boore J.L."/>
        </authorList>
    </citation>
    <scope>NUCLEOTIDE SEQUENCE [LARGE SCALE GENOMIC DNA]</scope>
</reference>
<dbReference type="HOGENOM" id="CLU_858582_0_0_1"/>
<dbReference type="EMBL" id="GL732733">
    <property type="protein sequence ID" value="EFX65713.1"/>
    <property type="molecule type" value="Genomic_DNA"/>
</dbReference>
<dbReference type="PhylomeDB" id="E9HRA0"/>
<dbReference type="InterPro" id="IPR028816">
    <property type="entry name" value="Caprin"/>
</dbReference>
<dbReference type="KEGG" id="dpx:DAPPUDRAFT_117028"/>
<evidence type="ECO:0000313" key="1">
    <source>
        <dbReference type="EMBL" id="EFX65713.1"/>
    </source>
</evidence>
<organism evidence="1 2">
    <name type="scientific">Daphnia pulex</name>
    <name type="common">Water flea</name>
    <dbReference type="NCBI Taxonomy" id="6669"/>
    <lineage>
        <taxon>Eukaryota</taxon>
        <taxon>Metazoa</taxon>
        <taxon>Ecdysozoa</taxon>
        <taxon>Arthropoda</taxon>
        <taxon>Crustacea</taxon>
        <taxon>Branchiopoda</taxon>
        <taxon>Diplostraca</taxon>
        <taxon>Cladocera</taxon>
        <taxon>Anomopoda</taxon>
        <taxon>Daphniidae</taxon>
        <taxon>Daphnia</taxon>
    </lineage>
</organism>
<dbReference type="OrthoDB" id="6363548at2759"/>
<accession>E9HRA0</accession>
<protein>
    <submittedName>
        <fullName evidence="1">Uncharacterized protein</fullName>
    </submittedName>
</protein>
<sequence length="324" mass="36507">MVHALETHTTLINETMWELQASRETTDAPYQSCIALEKELHNTQRTVDNLAREMARDWQSRYKIDNPFRAVDITIEWLQRLVERLNGGLASAAMERISPALFPPNTITGRRHRNQKQPTHRTLTLYRVIGLARATTNGSTSLQYTGLPQYLATSPDQQTSIELSAEMVGPCRSAKQAICPISQAVSRKNNKGPCSVAIFLDDNHRIEGDCAVVLTPWTGQDAVYLGHRRLGLSVTNVSRLIVTCPHYATGPNSYTIDTPAISIFEIPMSCTAQSDDWVFRASFRKDTHRKWITRTTPQLTDLRIPGRPLITTQDEIQPPDQTDR</sequence>
<dbReference type="GO" id="GO:0005737">
    <property type="term" value="C:cytoplasm"/>
    <property type="evidence" value="ECO:0000318"/>
    <property type="project" value="GO_Central"/>
</dbReference>
<name>E9HRA0_DAPPU</name>
<evidence type="ECO:0000313" key="2">
    <source>
        <dbReference type="Proteomes" id="UP000000305"/>
    </source>
</evidence>
<dbReference type="PANTHER" id="PTHR22922">
    <property type="entry name" value="GPI-ANCHORED PROTEIN P137"/>
    <property type="match status" value="1"/>
</dbReference>
<dbReference type="PANTHER" id="PTHR22922:SF19">
    <property type="entry name" value="CAPRIN HOMOLOG"/>
    <property type="match status" value="1"/>
</dbReference>
<proteinExistence type="predicted"/>
<gene>
    <name evidence="1" type="ORF">DAPPUDRAFT_117028</name>
</gene>
<dbReference type="AlphaFoldDB" id="E9HRA0"/>
<dbReference type="Proteomes" id="UP000000305">
    <property type="component" value="Unassembled WGS sequence"/>
</dbReference>
<dbReference type="GO" id="GO:0003723">
    <property type="term" value="F:RNA binding"/>
    <property type="evidence" value="ECO:0000318"/>
    <property type="project" value="GO_Central"/>
</dbReference>
<dbReference type="InParanoid" id="E9HRA0"/>